<name>A0A382C1M4_9ZZZZ</name>
<proteinExistence type="predicted"/>
<evidence type="ECO:0000259" key="2">
    <source>
        <dbReference type="Pfam" id="PF12697"/>
    </source>
</evidence>
<sequence>MSQLVFIHGPGAGACGEGYAHQLSHFPGSLAPDLPGHPEGKSCNDIARYAEWLRGWLWSQDLRSDLILVGFTLGSCIALQYALDYPEEVKGLVLMTVSMRSKGRGPDALNMRLDAVKSPEAYEKWLEYQRHAMMFVDPDLRERLMECHKKVGPISQHDDIVAIDKFDVADRIGELKTPLTLIRGVDDPGQPPEYELEIHESVPGSKYLKISGAGHFPMAEKPQEVNQAIEEMLARVG</sequence>
<evidence type="ECO:0000256" key="1">
    <source>
        <dbReference type="ARBA" id="ARBA00022801"/>
    </source>
</evidence>
<dbReference type="InterPro" id="IPR000073">
    <property type="entry name" value="AB_hydrolase_1"/>
</dbReference>
<dbReference type="GO" id="GO:0016020">
    <property type="term" value="C:membrane"/>
    <property type="evidence" value="ECO:0007669"/>
    <property type="project" value="TreeGrafter"/>
</dbReference>
<keyword evidence="1" id="KW-0378">Hydrolase</keyword>
<dbReference type="Pfam" id="PF12697">
    <property type="entry name" value="Abhydrolase_6"/>
    <property type="match status" value="1"/>
</dbReference>
<dbReference type="EMBL" id="UINC01032148">
    <property type="protein sequence ID" value="SVB19327.1"/>
    <property type="molecule type" value="Genomic_DNA"/>
</dbReference>
<dbReference type="InterPro" id="IPR050266">
    <property type="entry name" value="AB_hydrolase_sf"/>
</dbReference>
<dbReference type="AlphaFoldDB" id="A0A382C1M4"/>
<dbReference type="PANTHER" id="PTHR43798:SF31">
    <property type="entry name" value="AB HYDROLASE SUPERFAMILY PROTEIN YCLE"/>
    <property type="match status" value="1"/>
</dbReference>
<dbReference type="SUPFAM" id="SSF53474">
    <property type="entry name" value="alpha/beta-Hydrolases"/>
    <property type="match status" value="1"/>
</dbReference>
<reference evidence="3" key="1">
    <citation type="submission" date="2018-05" db="EMBL/GenBank/DDBJ databases">
        <authorList>
            <person name="Lanie J.A."/>
            <person name="Ng W.-L."/>
            <person name="Kazmierczak K.M."/>
            <person name="Andrzejewski T.M."/>
            <person name="Davidsen T.M."/>
            <person name="Wayne K.J."/>
            <person name="Tettelin H."/>
            <person name="Glass J.I."/>
            <person name="Rusch D."/>
            <person name="Podicherti R."/>
            <person name="Tsui H.-C.T."/>
            <person name="Winkler M.E."/>
        </authorList>
    </citation>
    <scope>NUCLEOTIDE SEQUENCE</scope>
</reference>
<evidence type="ECO:0000313" key="3">
    <source>
        <dbReference type="EMBL" id="SVB19327.1"/>
    </source>
</evidence>
<dbReference type="PRINTS" id="PR00111">
    <property type="entry name" value="ABHYDROLASE"/>
</dbReference>
<dbReference type="GO" id="GO:0016787">
    <property type="term" value="F:hydrolase activity"/>
    <property type="evidence" value="ECO:0007669"/>
    <property type="project" value="UniProtKB-KW"/>
</dbReference>
<gene>
    <name evidence="3" type="ORF">METZ01_LOCUS172181</name>
</gene>
<dbReference type="InterPro" id="IPR029058">
    <property type="entry name" value="AB_hydrolase_fold"/>
</dbReference>
<accession>A0A382C1M4</accession>
<organism evidence="3">
    <name type="scientific">marine metagenome</name>
    <dbReference type="NCBI Taxonomy" id="408172"/>
    <lineage>
        <taxon>unclassified sequences</taxon>
        <taxon>metagenomes</taxon>
        <taxon>ecological metagenomes</taxon>
    </lineage>
</organism>
<protein>
    <recommendedName>
        <fullName evidence="2">AB hydrolase-1 domain-containing protein</fullName>
    </recommendedName>
</protein>
<feature type="domain" description="AB hydrolase-1" evidence="2">
    <location>
        <begin position="4"/>
        <end position="228"/>
    </location>
</feature>
<dbReference type="PANTHER" id="PTHR43798">
    <property type="entry name" value="MONOACYLGLYCEROL LIPASE"/>
    <property type="match status" value="1"/>
</dbReference>
<dbReference type="Gene3D" id="3.40.50.1820">
    <property type="entry name" value="alpha/beta hydrolase"/>
    <property type="match status" value="1"/>
</dbReference>